<dbReference type="Gene3D" id="3.30.420.10">
    <property type="entry name" value="Ribonuclease H-like superfamily/Ribonuclease H"/>
    <property type="match status" value="1"/>
</dbReference>
<accession>A0A2A8D3Y7</accession>
<keyword evidence="14" id="KW-1185">Reference proteome</keyword>
<dbReference type="InterPro" id="IPR050092">
    <property type="entry name" value="RNase_H"/>
</dbReference>
<dbReference type="PROSITE" id="PS50879">
    <property type="entry name" value="RNASE_H_1"/>
    <property type="match status" value="1"/>
</dbReference>
<feature type="compositionally biased region" description="Basic and acidic residues" evidence="11">
    <location>
        <begin position="176"/>
        <end position="185"/>
    </location>
</feature>
<comment type="cofactor">
    <cofactor evidence="10">
        <name>Mg(2+)</name>
        <dbReference type="ChEBI" id="CHEBI:18420"/>
    </cofactor>
    <text evidence="10">Binds 1 Mg(2+) ion per subunit. May bind a second metal ion at a regulatory site, or after substrate binding.</text>
</comment>
<dbReference type="CDD" id="cd09278">
    <property type="entry name" value="RNase_HI_prokaryote_like"/>
    <property type="match status" value="1"/>
</dbReference>
<comment type="subcellular location">
    <subcellularLocation>
        <location evidence="10">Cytoplasm</location>
    </subcellularLocation>
</comment>
<evidence type="ECO:0000256" key="2">
    <source>
        <dbReference type="ARBA" id="ARBA00005300"/>
    </source>
</evidence>
<evidence type="ECO:0000256" key="6">
    <source>
        <dbReference type="ARBA" id="ARBA00022723"/>
    </source>
</evidence>
<proteinExistence type="inferred from homology"/>
<dbReference type="GO" id="GO:0004523">
    <property type="term" value="F:RNA-DNA hybrid ribonuclease activity"/>
    <property type="evidence" value="ECO:0007669"/>
    <property type="project" value="UniProtKB-UniRule"/>
</dbReference>
<dbReference type="GO" id="GO:0000287">
    <property type="term" value="F:magnesium ion binding"/>
    <property type="evidence" value="ECO:0007669"/>
    <property type="project" value="UniProtKB-UniRule"/>
</dbReference>
<feature type="binding site" evidence="10">
    <location>
        <position position="10"/>
    </location>
    <ligand>
        <name>Mg(2+)</name>
        <dbReference type="ChEBI" id="CHEBI:18420"/>
        <label>2</label>
    </ligand>
</feature>
<dbReference type="GO" id="GO:0043137">
    <property type="term" value="P:DNA replication, removal of RNA primer"/>
    <property type="evidence" value="ECO:0007669"/>
    <property type="project" value="TreeGrafter"/>
</dbReference>
<dbReference type="EMBL" id="PDEV01000004">
    <property type="protein sequence ID" value="PEN15672.1"/>
    <property type="molecule type" value="Genomic_DNA"/>
</dbReference>
<keyword evidence="5 10" id="KW-0540">Nuclease</keyword>
<feature type="compositionally biased region" description="Polar residues" evidence="11">
    <location>
        <begin position="159"/>
        <end position="174"/>
    </location>
</feature>
<keyword evidence="10" id="KW-0963">Cytoplasm</keyword>
<feature type="compositionally biased region" description="Low complexity" evidence="11">
    <location>
        <begin position="305"/>
        <end position="318"/>
    </location>
</feature>
<dbReference type="AlphaFoldDB" id="A0A2A8D3Y7"/>
<keyword evidence="9 10" id="KW-0460">Magnesium</keyword>
<evidence type="ECO:0000256" key="10">
    <source>
        <dbReference type="HAMAP-Rule" id="MF_00042"/>
    </source>
</evidence>
<dbReference type="GO" id="GO:0003676">
    <property type="term" value="F:nucleic acid binding"/>
    <property type="evidence" value="ECO:0007669"/>
    <property type="project" value="InterPro"/>
</dbReference>
<evidence type="ECO:0000313" key="13">
    <source>
        <dbReference type="EMBL" id="PEN15672.1"/>
    </source>
</evidence>
<feature type="region of interest" description="Disordered" evidence="11">
    <location>
        <begin position="266"/>
        <end position="329"/>
    </location>
</feature>
<feature type="domain" description="RNase H type-1" evidence="12">
    <location>
        <begin position="1"/>
        <end position="141"/>
    </location>
</feature>
<comment type="caution">
    <text evidence="13">The sequence shown here is derived from an EMBL/GenBank/DDBJ whole genome shotgun (WGS) entry which is preliminary data.</text>
</comment>
<dbReference type="InterPro" id="IPR036397">
    <property type="entry name" value="RNaseH_sf"/>
</dbReference>
<protein>
    <recommendedName>
        <fullName evidence="4 10">Ribonuclease H</fullName>
        <shortName evidence="10">RNase H</shortName>
        <ecNumber evidence="4 10">3.1.26.4</ecNumber>
    </recommendedName>
</protein>
<dbReference type="PANTHER" id="PTHR10642">
    <property type="entry name" value="RIBONUCLEASE H1"/>
    <property type="match status" value="1"/>
</dbReference>
<organism evidence="13 14">
    <name type="scientific">Rothia dentocariosa</name>
    <dbReference type="NCBI Taxonomy" id="2047"/>
    <lineage>
        <taxon>Bacteria</taxon>
        <taxon>Bacillati</taxon>
        <taxon>Actinomycetota</taxon>
        <taxon>Actinomycetes</taxon>
        <taxon>Micrococcales</taxon>
        <taxon>Micrococcaceae</taxon>
        <taxon>Rothia</taxon>
    </lineage>
</organism>
<dbReference type="HAMAP" id="MF_00042">
    <property type="entry name" value="RNase_H"/>
    <property type="match status" value="1"/>
</dbReference>
<dbReference type="EC" id="3.1.26.4" evidence="4 10"/>
<dbReference type="InterPro" id="IPR012337">
    <property type="entry name" value="RNaseH-like_sf"/>
</dbReference>
<evidence type="ECO:0000256" key="7">
    <source>
        <dbReference type="ARBA" id="ARBA00022759"/>
    </source>
</evidence>
<feature type="binding site" evidence="10">
    <location>
        <position position="69"/>
    </location>
    <ligand>
        <name>Mg(2+)</name>
        <dbReference type="ChEBI" id="CHEBI:18420"/>
        <label>1</label>
    </ligand>
</feature>
<feature type="compositionally biased region" description="Acidic residues" evidence="11">
    <location>
        <begin position="266"/>
        <end position="288"/>
    </location>
</feature>
<evidence type="ECO:0000256" key="4">
    <source>
        <dbReference type="ARBA" id="ARBA00012180"/>
    </source>
</evidence>
<dbReference type="SUPFAM" id="SSF53098">
    <property type="entry name" value="Ribonuclease H-like"/>
    <property type="match status" value="1"/>
</dbReference>
<reference evidence="13" key="1">
    <citation type="submission" date="2017-10" db="EMBL/GenBank/DDBJ databases">
        <title>Kefir isolates.</title>
        <authorList>
            <person name="Kim Y."/>
            <person name="Blasche S."/>
        </authorList>
    </citation>
    <scope>NUCLEOTIDE SEQUENCE [LARGE SCALE GENOMIC DNA]</scope>
    <source>
        <strain evidence="13">OG2-2</strain>
    </source>
</reference>
<evidence type="ECO:0000313" key="14">
    <source>
        <dbReference type="Proteomes" id="UP000219947"/>
    </source>
</evidence>
<name>A0A2A8D3Y7_9MICC</name>
<dbReference type="PANTHER" id="PTHR10642:SF26">
    <property type="entry name" value="RIBONUCLEASE H1"/>
    <property type="match status" value="1"/>
</dbReference>
<evidence type="ECO:0000256" key="3">
    <source>
        <dbReference type="ARBA" id="ARBA00011245"/>
    </source>
</evidence>
<evidence type="ECO:0000256" key="5">
    <source>
        <dbReference type="ARBA" id="ARBA00022722"/>
    </source>
</evidence>
<comment type="subunit">
    <text evidence="3 10">Monomer.</text>
</comment>
<comment type="function">
    <text evidence="10">Endonuclease that specifically degrades the RNA of RNA-DNA hybrids.</text>
</comment>
<keyword evidence="8 10" id="KW-0378">Hydrolase</keyword>
<dbReference type="Pfam" id="PF00075">
    <property type="entry name" value="RNase_H"/>
    <property type="match status" value="1"/>
</dbReference>
<feature type="binding site" evidence="10">
    <location>
        <position position="10"/>
    </location>
    <ligand>
        <name>Mg(2+)</name>
        <dbReference type="ChEBI" id="CHEBI:18420"/>
        <label>1</label>
    </ligand>
</feature>
<comment type="similarity">
    <text evidence="2 10">Belongs to the RNase H family.</text>
</comment>
<dbReference type="GO" id="GO:0005737">
    <property type="term" value="C:cytoplasm"/>
    <property type="evidence" value="ECO:0007669"/>
    <property type="project" value="UniProtKB-SubCell"/>
</dbReference>
<dbReference type="Proteomes" id="UP000219947">
    <property type="component" value="Unassembled WGS sequence"/>
</dbReference>
<feature type="binding site" evidence="10">
    <location>
        <position position="45"/>
    </location>
    <ligand>
        <name>Mg(2+)</name>
        <dbReference type="ChEBI" id="CHEBI:18420"/>
        <label>1</label>
    </ligand>
</feature>
<comment type="catalytic activity">
    <reaction evidence="1 10">
        <text>Endonucleolytic cleavage to 5'-phosphomonoester.</text>
        <dbReference type="EC" id="3.1.26.4"/>
    </reaction>
</comment>
<gene>
    <name evidence="10" type="primary">rnhA</name>
    <name evidence="13" type="ORF">CRM92_08670</name>
</gene>
<dbReference type="InterPro" id="IPR022892">
    <property type="entry name" value="RNaseHI"/>
</dbReference>
<sequence length="440" mass="47695">MQNQIIAAADGSALGNPGPAGWAWYIDENHWAAGGWEHGTNNMGEIKAVLDLFEATAHRAESKLLIYCDSQYVINSLTQWMPGWKKRGWKKADGKPVQNRDLLEALDAASTGRDYEMVWVKGHAGHELNEAADSRANAAAQAFKEGREPETGPGFPGSPRTTGEQSTPNAQAAQTREAENHAHAQDPDTLAADAHLSLEDFTETEVERARQGFDSLKLNGILKSASAIAAPDPQAVQERKTKLAEASARAAEREAQVQQRVLAEQELAESEAEENEEFEGEGFEEAEQESNSQGSVTENAVSEEPASAPTGTAASAPAQSDHSAPNPEDAVHAERELEMRGGSMSEPEISALLHERLVWVTATGRSVSRADTIAYRARAFTQQGSPAKQGVQVVDDHNVLIMAAVQTARGRVNRSSLWHYDTAAAPKSWRLRFRQETTAS</sequence>
<keyword evidence="6 10" id="KW-0479">Metal-binding</keyword>
<evidence type="ECO:0000256" key="11">
    <source>
        <dbReference type="SAM" id="MobiDB-lite"/>
    </source>
</evidence>
<keyword evidence="7 10" id="KW-0255">Endonuclease</keyword>
<dbReference type="RefSeq" id="WP_098042949.1">
    <property type="nucleotide sequence ID" value="NZ_PDEV01000004.1"/>
</dbReference>
<evidence type="ECO:0000259" key="12">
    <source>
        <dbReference type="PROSITE" id="PS50879"/>
    </source>
</evidence>
<evidence type="ECO:0000256" key="9">
    <source>
        <dbReference type="ARBA" id="ARBA00022842"/>
    </source>
</evidence>
<evidence type="ECO:0000256" key="8">
    <source>
        <dbReference type="ARBA" id="ARBA00022801"/>
    </source>
</evidence>
<evidence type="ECO:0000256" key="1">
    <source>
        <dbReference type="ARBA" id="ARBA00000077"/>
    </source>
</evidence>
<feature type="region of interest" description="Disordered" evidence="11">
    <location>
        <begin position="135"/>
        <end position="185"/>
    </location>
</feature>
<dbReference type="InterPro" id="IPR002156">
    <property type="entry name" value="RNaseH_domain"/>
</dbReference>
<feature type="binding site" evidence="10">
    <location>
        <position position="133"/>
    </location>
    <ligand>
        <name>Mg(2+)</name>
        <dbReference type="ChEBI" id="CHEBI:18420"/>
        <label>2</label>
    </ligand>
</feature>